<proteinExistence type="predicted"/>
<comment type="caution">
    <text evidence="1">The sequence shown here is derived from an EMBL/GenBank/DDBJ whole genome shotgun (WGS) entry which is preliminary data.</text>
</comment>
<organism evidence="1 2">
    <name type="scientific">Aeromonas rivipollensis</name>
    <dbReference type="NCBI Taxonomy" id="948519"/>
    <lineage>
        <taxon>Bacteria</taxon>
        <taxon>Pseudomonadati</taxon>
        <taxon>Pseudomonadota</taxon>
        <taxon>Gammaproteobacteria</taxon>
        <taxon>Aeromonadales</taxon>
        <taxon>Aeromonadaceae</taxon>
        <taxon>Aeromonas</taxon>
    </lineage>
</organism>
<dbReference type="Proteomes" id="UP000472827">
    <property type="component" value="Unassembled WGS sequence"/>
</dbReference>
<keyword evidence="2" id="KW-1185">Reference proteome</keyword>
<dbReference type="RefSeq" id="WP_163137003.1">
    <property type="nucleotide sequence ID" value="NZ_JAAILA010000013.1"/>
</dbReference>
<sequence>MTKNVMPRLKFCNGYQLVVMGVSLPISLAQARQVFVQLQQLQEAGYAS</sequence>
<evidence type="ECO:0000313" key="1">
    <source>
        <dbReference type="EMBL" id="NEX89156.1"/>
    </source>
</evidence>
<protein>
    <submittedName>
        <fullName evidence="1">Uncharacterized protein</fullName>
    </submittedName>
</protein>
<dbReference type="EMBL" id="JAAILA010000013">
    <property type="protein sequence ID" value="NEX89156.1"/>
    <property type="molecule type" value="Genomic_DNA"/>
</dbReference>
<reference evidence="1 2" key="1">
    <citation type="submission" date="2020-02" db="EMBL/GenBank/DDBJ databases">
        <title>Genome sequencing of Aeromonas rivipollensis.</title>
        <authorList>
            <person name="Fono-Tamo Ubani E.K."/>
            <person name="Lekota K.E."/>
        </authorList>
    </citation>
    <scope>NUCLEOTIDE SEQUENCE [LARGE SCALE GENOMIC DNA]</scope>
    <source>
        <strain evidence="1 2">G78</strain>
    </source>
</reference>
<evidence type="ECO:0000313" key="2">
    <source>
        <dbReference type="Proteomes" id="UP000472827"/>
    </source>
</evidence>
<gene>
    <name evidence="1" type="ORF">G4923_10615</name>
</gene>
<name>A0ABX0D2G2_9GAMM</name>
<accession>A0ABX0D2G2</accession>